<dbReference type="RefSeq" id="XP_022079502.1">
    <property type="nucleotide sequence ID" value="XM_022223810.1"/>
</dbReference>
<dbReference type="InterPro" id="IPR057750">
    <property type="entry name" value="TRIM2/3_C"/>
</dbReference>
<evidence type="ECO:0000313" key="19">
    <source>
        <dbReference type="RefSeq" id="XP_022079504.1"/>
    </source>
</evidence>
<feature type="repeat" description="NHL" evidence="11">
    <location>
        <begin position="693"/>
        <end position="731"/>
    </location>
</feature>
<evidence type="ECO:0000313" key="17">
    <source>
        <dbReference type="RefSeq" id="XP_022079501.1"/>
    </source>
</evidence>
<evidence type="ECO:0000313" key="24">
    <source>
        <dbReference type="RefSeq" id="XP_022079509.1"/>
    </source>
</evidence>
<dbReference type="RefSeq" id="XP_022079507.1">
    <property type="nucleotide sequence ID" value="XM_022223815.1"/>
</dbReference>
<dbReference type="InterPro" id="IPR011042">
    <property type="entry name" value="6-blade_b-propeller_TolB-like"/>
</dbReference>
<dbReference type="InterPro" id="IPR050952">
    <property type="entry name" value="TRIM-NHL_E3_ligases"/>
</dbReference>
<evidence type="ECO:0000313" key="16">
    <source>
        <dbReference type="RefSeq" id="XP_022079500.1"/>
    </source>
</evidence>
<comment type="similarity">
    <text evidence="1">Belongs to the TRIM/RBCC family.</text>
</comment>
<dbReference type="RefSeq" id="XP_022079504.1">
    <property type="nucleotide sequence ID" value="XM_022223812.1"/>
</dbReference>
<evidence type="ECO:0000259" key="14">
    <source>
        <dbReference type="PROSITE" id="PS50119"/>
    </source>
</evidence>
<evidence type="ECO:0000256" key="7">
    <source>
        <dbReference type="ARBA" id="ARBA00022786"/>
    </source>
</evidence>
<keyword evidence="5" id="KW-0677">Repeat</keyword>
<evidence type="ECO:0000313" key="22">
    <source>
        <dbReference type="RefSeq" id="XP_022079507.1"/>
    </source>
</evidence>
<feature type="domain" description="B box-type" evidence="14">
    <location>
        <begin position="111"/>
        <end position="147"/>
    </location>
</feature>
<dbReference type="SMART" id="SM00557">
    <property type="entry name" value="IG_FLMN"/>
    <property type="match status" value="1"/>
</dbReference>
<protein>
    <submittedName>
        <fullName evidence="16 17">Tripartite motif-containing protein 2-like isoform X1</fullName>
    </submittedName>
</protein>
<dbReference type="RefSeq" id="XP_022079505.1">
    <property type="nucleotide sequence ID" value="XM_022223813.1"/>
</dbReference>
<dbReference type="InterPro" id="IPR001298">
    <property type="entry name" value="Filamin/ABP280_rpt"/>
</dbReference>
<dbReference type="CDD" id="cd14960">
    <property type="entry name" value="NHL_TRIM2_like"/>
    <property type="match status" value="1"/>
</dbReference>
<dbReference type="RefSeq" id="XP_022079509.1">
    <property type="nucleotide sequence ID" value="XM_022223817.1"/>
</dbReference>
<dbReference type="GO" id="GO:0043161">
    <property type="term" value="P:proteasome-mediated ubiquitin-dependent protein catabolic process"/>
    <property type="evidence" value="ECO:0007669"/>
    <property type="project" value="TreeGrafter"/>
</dbReference>
<dbReference type="GO" id="GO:0061630">
    <property type="term" value="F:ubiquitin protein ligase activity"/>
    <property type="evidence" value="ECO:0007669"/>
    <property type="project" value="TreeGrafter"/>
</dbReference>
<dbReference type="InterPro" id="IPR017868">
    <property type="entry name" value="Filamin/ABP280_repeat-like"/>
</dbReference>
<evidence type="ECO:0000256" key="1">
    <source>
        <dbReference type="ARBA" id="ARBA00008518"/>
    </source>
</evidence>
<proteinExistence type="inferred from homology"/>
<dbReference type="InterPro" id="IPR013783">
    <property type="entry name" value="Ig-like_fold"/>
</dbReference>
<dbReference type="Proteomes" id="UP000694845">
    <property type="component" value="Unplaced"/>
</dbReference>
<feature type="repeat" description="NHL" evidence="11">
    <location>
        <begin position="513"/>
        <end position="556"/>
    </location>
</feature>
<dbReference type="Gene3D" id="2.120.10.30">
    <property type="entry name" value="TolB, C-terminal domain"/>
    <property type="match status" value="2"/>
</dbReference>
<feature type="compositionally biased region" description="Low complexity" evidence="12">
    <location>
        <begin position="418"/>
        <end position="433"/>
    </location>
</feature>
<dbReference type="PROSITE" id="PS50194">
    <property type="entry name" value="FILAMIN_REPEAT"/>
    <property type="match status" value="1"/>
</dbReference>
<dbReference type="RefSeq" id="XP_022079506.1">
    <property type="nucleotide sequence ID" value="XM_022223814.1"/>
</dbReference>
<evidence type="ECO:0000259" key="13">
    <source>
        <dbReference type="PROSITE" id="PS50089"/>
    </source>
</evidence>
<evidence type="ECO:0000256" key="3">
    <source>
        <dbReference type="ARBA" id="ARBA00022679"/>
    </source>
</evidence>
<evidence type="ECO:0000256" key="2">
    <source>
        <dbReference type="ARBA" id="ARBA00022553"/>
    </source>
</evidence>
<evidence type="ECO:0000256" key="6">
    <source>
        <dbReference type="ARBA" id="ARBA00022771"/>
    </source>
</evidence>
<dbReference type="SMART" id="SM00502">
    <property type="entry name" value="BBC"/>
    <property type="match status" value="1"/>
</dbReference>
<accession>A0A8B7XH14</accession>
<dbReference type="Pfam" id="PF01436">
    <property type="entry name" value="NHL"/>
    <property type="match status" value="5"/>
</dbReference>
<dbReference type="RefSeq" id="XP_022079501.1">
    <property type="nucleotide sequence ID" value="XM_022223809.1"/>
</dbReference>
<dbReference type="SMART" id="SM00336">
    <property type="entry name" value="BBOX"/>
    <property type="match status" value="1"/>
</dbReference>
<dbReference type="Pfam" id="PF00630">
    <property type="entry name" value="Filamin"/>
    <property type="match status" value="1"/>
</dbReference>
<dbReference type="CDD" id="cd20482">
    <property type="entry name" value="CC_brat-like"/>
    <property type="match status" value="1"/>
</dbReference>
<keyword evidence="8" id="KW-0862">Zinc</keyword>
<feature type="repeat" description="NHL" evidence="11">
    <location>
        <begin position="652"/>
        <end position="692"/>
    </location>
</feature>
<dbReference type="GO" id="GO:0008270">
    <property type="term" value="F:zinc ion binding"/>
    <property type="evidence" value="ECO:0007669"/>
    <property type="project" value="UniProtKB-KW"/>
</dbReference>
<dbReference type="InterPro" id="IPR003649">
    <property type="entry name" value="Bbox_C"/>
</dbReference>
<dbReference type="SMART" id="SM00184">
    <property type="entry name" value="RING"/>
    <property type="match status" value="1"/>
</dbReference>
<dbReference type="PROSITE" id="PS00518">
    <property type="entry name" value="ZF_RING_1"/>
    <property type="match status" value="1"/>
</dbReference>
<keyword evidence="3" id="KW-0808">Transferase</keyword>
<dbReference type="SUPFAM" id="SSF81296">
    <property type="entry name" value="E set domains"/>
    <property type="match status" value="1"/>
</dbReference>
<reference evidence="16 17" key="1">
    <citation type="submission" date="2025-04" db="UniProtKB">
        <authorList>
            <consortium name="RefSeq"/>
        </authorList>
    </citation>
    <scope>IDENTIFICATION</scope>
</reference>
<dbReference type="PROSITE" id="PS50089">
    <property type="entry name" value="ZF_RING_2"/>
    <property type="match status" value="1"/>
</dbReference>
<dbReference type="RefSeq" id="XP_022079508.1">
    <property type="nucleotide sequence ID" value="XM_022223816.1"/>
</dbReference>
<dbReference type="InterPro" id="IPR001258">
    <property type="entry name" value="NHL_repeat"/>
</dbReference>
<evidence type="ECO:0000256" key="9">
    <source>
        <dbReference type="PROSITE-ProRule" id="PRU00024"/>
    </source>
</evidence>
<dbReference type="Gene3D" id="3.30.40.10">
    <property type="entry name" value="Zinc/RING finger domain, C3HC4 (zinc finger)"/>
    <property type="match status" value="1"/>
</dbReference>
<dbReference type="Gene3D" id="2.60.40.10">
    <property type="entry name" value="Immunoglobulins"/>
    <property type="match status" value="1"/>
</dbReference>
<evidence type="ECO:0000256" key="10">
    <source>
        <dbReference type="PROSITE-ProRule" id="PRU00087"/>
    </source>
</evidence>
<dbReference type="InterPro" id="IPR017907">
    <property type="entry name" value="Znf_RING_CS"/>
</dbReference>
<dbReference type="InterPro" id="IPR001841">
    <property type="entry name" value="Znf_RING"/>
</dbReference>
<dbReference type="GeneID" id="110973190"/>
<dbReference type="PANTHER" id="PTHR24104:SF57">
    <property type="entry name" value="BEE-MILK PROTEIN"/>
    <property type="match status" value="1"/>
</dbReference>
<evidence type="ECO:0000256" key="8">
    <source>
        <dbReference type="ARBA" id="ARBA00022833"/>
    </source>
</evidence>
<dbReference type="InterPro" id="IPR000315">
    <property type="entry name" value="Znf_B-box"/>
</dbReference>
<feature type="domain" description="RING-type" evidence="13">
    <location>
        <begin position="19"/>
        <end position="60"/>
    </location>
</feature>
<feature type="repeat" description="NHL" evidence="11">
    <location>
        <begin position="464"/>
        <end position="509"/>
    </location>
</feature>
<dbReference type="PROSITE" id="PS50119">
    <property type="entry name" value="ZF_BBOX"/>
    <property type="match status" value="1"/>
</dbReference>
<keyword evidence="4" id="KW-0479">Metal-binding</keyword>
<dbReference type="KEGG" id="aplc:110973190"/>
<organism evidence="15 21">
    <name type="scientific">Acanthaster planci</name>
    <name type="common">Crown-of-thorns starfish</name>
    <dbReference type="NCBI Taxonomy" id="133434"/>
    <lineage>
        <taxon>Eukaryota</taxon>
        <taxon>Metazoa</taxon>
        <taxon>Echinodermata</taxon>
        <taxon>Eleutherozoa</taxon>
        <taxon>Asterozoa</taxon>
        <taxon>Asteroidea</taxon>
        <taxon>Valvatacea</taxon>
        <taxon>Valvatida</taxon>
        <taxon>Acanthasteridae</taxon>
        <taxon>Acanthaster</taxon>
    </lineage>
</organism>
<sequence>MAATQSPVVKQIDKQFLVCGICLERYHTPKVLPCLHTFCQKCLQNYVPAESLTLSCPICRQQSILPIEGVTGLQNNFFITNLMEVLEGPDSSSGDEGASGGDQPYHVVPSCSSHEGEPLDYYCDDCETAVCGECTMSEHVDHPTVLLSDIIDEHKEVLRNILDKAKHQIPRLQDAIEQVTVINGSLEEKKTKAETEILTSFDTLERSIRNRKETLIKELKSTHESKQEVLHKQQEVLEQELLSIEHNCDFTEQALRSGNEMQILLVRKQMGQRLRELTEQCTQLQPQENDFISFIGCMGDMEKTLSNLGMVRSNSAVAHETVAVGEGLKRAFCGEQMVVTITTKNYRGELVTTGEAEVTAELHSGDGEVHDARVIDNKNGTYDVLYMIPREGSHQLSIKLFGRNIRGSPFKLRVMRESSSSSPKSPTSKIPRSNVKQRAMRRPQSAAGSLRVYRKTNPIEDDLVLIIGQRGRNKGEFTNPQGVASTAANGGRIVVADSNNQCVQVFTNGGDCKHKFGIRGRSNGQMQRPTGVAVTVIGNYVVADYDNKWINIFGPDGKFINKIGTGKLIGPKGVCVDSNNNIIVVDNKSSSILIFTSNGKLLNKFGSRGAEDQQLCGPHFVAVNNNNQIVVSDFHNHCIKVFEQDGQLVSMFGSRGEGNGQFNAPTGVAVDLIGNIIVADWGNSRIQVFDHTGSFLSYVNTTGDPLYGPQDLAVTSDGYVAVADSGNHCVKRRIMLEHCRASLLSFVTKSAVWHHRYCTPWQPAWKVNKAKSKSAALDCGLSF</sequence>
<evidence type="ECO:0000256" key="5">
    <source>
        <dbReference type="ARBA" id="ARBA00022737"/>
    </source>
</evidence>
<evidence type="ECO:0000313" key="23">
    <source>
        <dbReference type="RefSeq" id="XP_022079508.1"/>
    </source>
</evidence>
<feature type="repeat" description="Filamin" evidence="10">
    <location>
        <begin position="313"/>
        <end position="414"/>
    </location>
</feature>
<dbReference type="InterPro" id="IPR014756">
    <property type="entry name" value="Ig_E-set"/>
</dbReference>
<evidence type="ECO:0000313" key="18">
    <source>
        <dbReference type="RefSeq" id="XP_022079502.1"/>
    </source>
</evidence>
<dbReference type="FunFam" id="3.30.40.10:FF:000032">
    <property type="entry name" value="Tripartite motif containing 2"/>
    <property type="match status" value="1"/>
</dbReference>
<evidence type="ECO:0000313" key="15">
    <source>
        <dbReference type="Proteomes" id="UP000694845"/>
    </source>
</evidence>
<dbReference type="Gene3D" id="3.30.160.60">
    <property type="entry name" value="Classic Zinc Finger"/>
    <property type="match status" value="1"/>
</dbReference>
<dbReference type="SUPFAM" id="SSF101898">
    <property type="entry name" value="NHL repeat"/>
    <property type="match status" value="1"/>
</dbReference>
<keyword evidence="6 9" id="KW-0863">Zinc-finger</keyword>
<dbReference type="Pfam" id="PF13445">
    <property type="entry name" value="zf-RING_UBOX"/>
    <property type="match status" value="1"/>
</dbReference>
<dbReference type="InterPro" id="IPR027370">
    <property type="entry name" value="Znf-RING_euk"/>
</dbReference>
<keyword evidence="7" id="KW-0833">Ubl conjugation pathway</keyword>
<evidence type="ECO:0000256" key="11">
    <source>
        <dbReference type="PROSITE-ProRule" id="PRU00504"/>
    </source>
</evidence>
<feature type="region of interest" description="Disordered" evidence="12">
    <location>
        <begin position="414"/>
        <end position="450"/>
    </location>
</feature>
<gene>
    <name evidence="16 17 18 19 20 21 22 23 24" type="primary">LOC110973190</name>
</gene>
<evidence type="ECO:0000256" key="12">
    <source>
        <dbReference type="SAM" id="MobiDB-lite"/>
    </source>
</evidence>
<name>A0A8B7XH14_ACAPL</name>
<dbReference type="GO" id="GO:0000209">
    <property type="term" value="P:protein polyubiquitination"/>
    <property type="evidence" value="ECO:0007669"/>
    <property type="project" value="TreeGrafter"/>
</dbReference>
<evidence type="ECO:0000313" key="20">
    <source>
        <dbReference type="RefSeq" id="XP_022079505.1"/>
    </source>
</evidence>
<dbReference type="InterPro" id="IPR013083">
    <property type="entry name" value="Znf_RING/FYVE/PHD"/>
</dbReference>
<evidence type="ECO:0000313" key="21">
    <source>
        <dbReference type="RefSeq" id="XP_022079506.1"/>
    </source>
</evidence>
<dbReference type="RefSeq" id="XP_022079500.1">
    <property type="nucleotide sequence ID" value="XM_022223808.1"/>
</dbReference>
<dbReference type="Pfam" id="PF00643">
    <property type="entry name" value="zf-B_box"/>
    <property type="match status" value="1"/>
</dbReference>
<dbReference type="SUPFAM" id="SSF57850">
    <property type="entry name" value="RING/U-box"/>
    <property type="match status" value="1"/>
</dbReference>
<keyword evidence="15" id="KW-1185">Reference proteome</keyword>
<dbReference type="OrthoDB" id="342730at2759"/>
<dbReference type="SUPFAM" id="SSF57845">
    <property type="entry name" value="B-box zinc-binding domain"/>
    <property type="match status" value="1"/>
</dbReference>
<dbReference type="PANTHER" id="PTHR24104">
    <property type="entry name" value="E3 UBIQUITIN-PROTEIN LIGASE NHLRC1-RELATED"/>
    <property type="match status" value="1"/>
</dbReference>
<evidence type="ECO:0000256" key="4">
    <source>
        <dbReference type="ARBA" id="ARBA00022723"/>
    </source>
</evidence>
<feature type="repeat" description="NHL" evidence="11">
    <location>
        <begin position="557"/>
        <end position="598"/>
    </location>
</feature>
<keyword evidence="2" id="KW-0597">Phosphoprotein</keyword>
<dbReference type="AlphaFoldDB" id="A0A8B7XH14"/>
<feature type="repeat" description="NHL" evidence="11">
    <location>
        <begin position="602"/>
        <end position="645"/>
    </location>
</feature>
<dbReference type="PROSITE" id="PS51125">
    <property type="entry name" value="NHL"/>
    <property type="match status" value="6"/>
</dbReference>